<evidence type="ECO:0000313" key="2">
    <source>
        <dbReference type="Proteomes" id="UP001207408"/>
    </source>
</evidence>
<dbReference type="RefSeq" id="WP_301202060.1">
    <property type="nucleotide sequence ID" value="NZ_JAPDPI010000053.1"/>
</dbReference>
<protein>
    <submittedName>
        <fullName evidence="1">DUF523 domain-containing protein</fullName>
    </submittedName>
</protein>
<keyword evidence="2" id="KW-1185">Reference proteome</keyword>
<name>A0AAE3SLM2_9BACT</name>
<sequence>MYLISSCLVGVNCRYNGTSTCEAFLKKLIDEGKAISVCPEVLAGLPTPRESCEIITESPSVKVKSKTGSDFTKEFKTGASKVLEICKQYKVTTAILQSRSPSCGFGKIYSGEFDGKLIEGNGVTADLLFENSIKIYNESNWELKEG</sequence>
<dbReference type="PANTHER" id="PTHR30087">
    <property type="entry name" value="INNER MEMBRANE PROTEIN"/>
    <property type="match status" value="1"/>
</dbReference>
<dbReference type="AlphaFoldDB" id="A0AAE3SLM2"/>
<accession>A0AAE3SLM2</accession>
<dbReference type="InterPro" id="IPR007553">
    <property type="entry name" value="2-thiour_desulf"/>
</dbReference>
<dbReference type="Proteomes" id="UP001207408">
    <property type="component" value="Unassembled WGS sequence"/>
</dbReference>
<proteinExistence type="predicted"/>
<gene>
    <name evidence="1" type="ORF">OM074_18500</name>
</gene>
<dbReference type="Pfam" id="PF04463">
    <property type="entry name" value="2-thiour_desulf"/>
    <property type="match status" value="1"/>
</dbReference>
<organism evidence="1 2">
    <name type="scientific">Plebeiibacterium marinum</name>
    <dbReference type="NCBI Taxonomy" id="2992111"/>
    <lineage>
        <taxon>Bacteria</taxon>
        <taxon>Pseudomonadati</taxon>
        <taxon>Bacteroidota</taxon>
        <taxon>Bacteroidia</taxon>
        <taxon>Marinilabiliales</taxon>
        <taxon>Marinilabiliaceae</taxon>
        <taxon>Plebeiibacterium</taxon>
    </lineage>
</organism>
<dbReference type="PANTHER" id="PTHR30087:SF1">
    <property type="entry name" value="HYPOTHETICAL CYTOSOLIC PROTEIN"/>
    <property type="match status" value="1"/>
</dbReference>
<dbReference type="EMBL" id="JAPDPI010000053">
    <property type="protein sequence ID" value="MCW3807624.1"/>
    <property type="molecule type" value="Genomic_DNA"/>
</dbReference>
<comment type="caution">
    <text evidence="1">The sequence shown here is derived from an EMBL/GenBank/DDBJ whole genome shotgun (WGS) entry which is preliminary data.</text>
</comment>
<evidence type="ECO:0000313" key="1">
    <source>
        <dbReference type="EMBL" id="MCW3807624.1"/>
    </source>
</evidence>
<reference evidence="1" key="1">
    <citation type="submission" date="2022-10" db="EMBL/GenBank/DDBJ databases">
        <authorList>
            <person name="Yu W.X."/>
        </authorList>
    </citation>
    <scope>NUCLEOTIDE SEQUENCE</scope>
    <source>
        <strain evidence="1">D04</strain>
    </source>
</reference>